<accession>A0A9W5PBC3</accession>
<comment type="caution">
    <text evidence="1">The sequence shown here is derived from an EMBL/GenBank/DDBJ whole genome shotgun (WGS) entry which is preliminary data.</text>
</comment>
<name>A0A9W5PBC3_9BACI</name>
<sequence>MPLPVRKVNLPGYQSDQAPLITKDRIAQILKICIKKKRHKNKPVYPLGRPVFLIYLSKRCR</sequence>
<evidence type="ECO:0000313" key="2">
    <source>
        <dbReference type="Proteomes" id="UP000011182"/>
    </source>
</evidence>
<protein>
    <submittedName>
        <fullName evidence="1">Uncharacterized protein</fullName>
    </submittedName>
</protein>
<dbReference type="EMBL" id="AMXN01000009">
    <property type="protein sequence ID" value="ELS59449.1"/>
    <property type="molecule type" value="Genomic_DNA"/>
</dbReference>
<organism evidence="1 2">
    <name type="scientific">Bacillus inaquosorum KCTC 13429</name>
    <dbReference type="NCBI Taxonomy" id="1236548"/>
    <lineage>
        <taxon>Bacteria</taxon>
        <taxon>Bacillati</taxon>
        <taxon>Bacillota</taxon>
        <taxon>Bacilli</taxon>
        <taxon>Bacillales</taxon>
        <taxon>Bacillaceae</taxon>
        <taxon>Bacillus</taxon>
    </lineage>
</organism>
<reference evidence="1 2" key="1">
    <citation type="journal article" date="2014" name="Syst. Appl. Microbiol.">
        <title>Genomic insights into the taxonomic status of the three subspecies of Bacillus subtilis.</title>
        <authorList>
            <person name="Yi H."/>
            <person name="Chun J."/>
            <person name="Cha C.J."/>
        </authorList>
    </citation>
    <scope>NUCLEOTIDE SEQUENCE [LARGE SCALE GENOMIC DNA]</scope>
    <source>
        <strain evidence="1 2">KCTC 13429</strain>
    </source>
</reference>
<evidence type="ECO:0000313" key="1">
    <source>
        <dbReference type="EMBL" id="ELS59449.1"/>
    </source>
</evidence>
<dbReference type="AlphaFoldDB" id="A0A9W5PBC3"/>
<gene>
    <name evidence="1" type="ORF">BSI_38300</name>
</gene>
<proteinExistence type="predicted"/>
<keyword evidence="2" id="KW-1185">Reference proteome</keyword>
<dbReference type="Proteomes" id="UP000011182">
    <property type="component" value="Unassembled WGS sequence"/>
</dbReference>